<dbReference type="PROSITE" id="PS52016">
    <property type="entry name" value="TONB_DEPENDENT_REC_3"/>
    <property type="match status" value="1"/>
</dbReference>
<keyword evidence="7 9" id="KW-0472">Membrane</keyword>
<evidence type="ECO:0000313" key="14">
    <source>
        <dbReference type="EMBL" id="MFD1189168.1"/>
    </source>
</evidence>
<keyword evidence="5 9" id="KW-0812">Transmembrane</keyword>
<feature type="domain" description="TonB-dependent receptor-like beta-barrel" evidence="12">
    <location>
        <begin position="250"/>
        <end position="644"/>
    </location>
</feature>
<dbReference type="PANTHER" id="PTHR30069:SF41">
    <property type="entry name" value="HEME_HEMOPEXIN UTILIZATION PROTEIN C"/>
    <property type="match status" value="1"/>
</dbReference>
<dbReference type="Pfam" id="PF07715">
    <property type="entry name" value="Plug"/>
    <property type="match status" value="1"/>
</dbReference>
<dbReference type="SUPFAM" id="SSF56935">
    <property type="entry name" value="Porins"/>
    <property type="match status" value="1"/>
</dbReference>
<accession>A0ABW3SWX5</accession>
<evidence type="ECO:0000256" key="11">
    <source>
        <dbReference type="SAM" id="SignalP"/>
    </source>
</evidence>
<keyword evidence="15" id="KW-1185">Reference proteome</keyword>
<name>A0ABW3SWX5_9CAUL</name>
<keyword evidence="3 9" id="KW-0813">Transport</keyword>
<dbReference type="InterPro" id="IPR000531">
    <property type="entry name" value="Beta-barrel_TonB"/>
</dbReference>
<evidence type="ECO:0000256" key="10">
    <source>
        <dbReference type="RuleBase" id="RU003357"/>
    </source>
</evidence>
<evidence type="ECO:0000256" key="6">
    <source>
        <dbReference type="ARBA" id="ARBA00023077"/>
    </source>
</evidence>
<comment type="subcellular location">
    <subcellularLocation>
        <location evidence="1 9">Cell outer membrane</location>
        <topology evidence="1 9">Multi-pass membrane protein</topology>
    </subcellularLocation>
</comment>
<protein>
    <submittedName>
        <fullName evidence="14">TonB-dependent receptor domain-containing protein</fullName>
    </submittedName>
</protein>
<dbReference type="InterPro" id="IPR011276">
    <property type="entry name" value="TonB_haem/Hb_rcpt"/>
</dbReference>
<dbReference type="InterPro" id="IPR036942">
    <property type="entry name" value="Beta-barrel_TonB_sf"/>
</dbReference>
<dbReference type="Gene3D" id="2.40.170.20">
    <property type="entry name" value="TonB-dependent receptor, beta-barrel domain"/>
    <property type="match status" value="1"/>
</dbReference>
<reference evidence="15" key="1">
    <citation type="journal article" date="2019" name="Int. J. Syst. Evol. Microbiol.">
        <title>The Global Catalogue of Microorganisms (GCM) 10K type strain sequencing project: providing services to taxonomists for standard genome sequencing and annotation.</title>
        <authorList>
            <consortium name="The Broad Institute Genomics Platform"/>
            <consortium name="The Broad Institute Genome Sequencing Center for Infectious Disease"/>
            <person name="Wu L."/>
            <person name="Ma J."/>
        </authorList>
    </citation>
    <scope>NUCLEOTIDE SEQUENCE [LARGE SCALE GENOMIC DNA]</scope>
    <source>
        <strain evidence="15">CCUG 55074</strain>
    </source>
</reference>
<feature type="domain" description="TonB-dependent receptor plug" evidence="13">
    <location>
        <begin position="49"/>
        <end position="153"/>
    </location>
</feature>
<evidence type="ECO:0000256" key="8">
    <source>
        <dbReference type="ARBA" id="ARBA00023237"/>
    </source>
</evidence>
<keyword evidence="4 9" id="KW-1134">Transmembrane beta strand</keyword>
<dbReference type="EMBL" id="JBHTLQ010000002">
    <property type="protein sequence ID" value="MFD1189168.1"/>
    <property type="molecule type" value="Genomic_DNA"/>
</dbReference>
<feature type="chain" id="PRO_5045615235" evidence="11">
    <location>
        <begin position="29"/>
        <end position="676"/>
    </location>
</feature>
<dbReference type="InterPro" id="IPR039426">
    <property type="entry name" value="TonB-dep_rcpt-like"/>
</dbReference>
<organism evidence="14 15">
    <name type="scientific">Phenylobacterium conjunctum</name>
    <dbReference type="NCBI Taxonomy" id="1298959"/>
    <lineage>
        <taxon>Bacteria</taxon>
        <taxon>Pseudomonadati</taxon>
        <taxon>Pseudomonadota</taxon>
        <taxon>Alphaproteobacteria</taxon>
        <taxon>Caulobacterales</taxon>
        <taxon>Caulobacteraceae</taxon>
        <taxon>Phenylobacterium</taxon>
    </lineage>
</organism>
<evidence type="ECO:0000256" key="4">
    <source>
        <dbReference type="ARBA" id="ARBA00022452"/>
    </source>
</evidence>
<dbReference type="RefSeq" id="WP_377352068.1">
    <property type="nucleotide sequence ID" value="NZ_JBHTLQ010000002.1"/>
</dbReference>
<dbReference type="Pfam" id="PF00593">
    <property type="entry name" value="TonB_dep_Rec_b-barrel"/>
    <property type="match status" value="1"/>
</dbReference>
<keyword evidence="11" id="KW-0732">Signal</keyword>
<evidence type="ECO:0000256" key="7">
    <source>
        <dbReference type="ARBA" id="ARBA00023136"/>
    </source>
</evidence>
<keyword evidence="8 9" id="KW-0998">Cell outer membrane</keyword>
<feature type="signal peptide" evidence="11">
    <location>
        <begin position="1"/>
        <end position="28"/>
    </location>
</feature>
<evidence type="ECO:0000259" key="13">
    <source>
        <dbReference type="Pfam" id="PF07715"/>
    </source>
</evidence>
<evidence type="ECO:0000256" key="9">
    <source>
        <dbReference type="PROSITE-ProRule" id="PRU01360"/>
    </source>
</evidence>
<evidence type="ECO:0000259" key="12">
    <source>
        <dbReference type="Pfam" id="PF00593"/>
    </source>
</evidence>
<evidence type="ECO:0000256" key="1">
    <source>
        <dbReference type="ARBA" id="ARBA00004571"/>
    </source>
</evidence>
<evidence type="ECO:0000256" key="2">
    <source>
        <dbReference type="ARBA" id="ARBA00009810"/>
    </source>
</evidence>
<comment type="caution">
    <text evidence="14">The sequence shown here is derived from an EMBL/GenBank/DDBJ whole genome shotgun (WGS) entry which is preliminary data.</text>
</comment>
<gene>
    <name evidence="14" type="ORF">ACFQ27_01130</name>
</gene>
<dbReference type="NCBIfam" id="TIGR01785">
    <property type="entry name" value="TonB-hemin"/>
    <property type="match status" value="1"/>
</dbReference>
<proteinExistence type="inferred from homology"/>
<comment type="similarity">
    <text evidence="2 9 10">Belongs to the TonB-dependent receptor family.</text>
</comment>
<evidence type="ECO:0000256" key="3">
    <source>
        <dbReference type="ARBA" id="ARBA00022448"/>
    </source>
</evidence>
<dbReference type="PANTHER" id="PTHR30069">
    <property type="entry name" value="TONB-DEPENDENT OUTER MEMBRANE RECEPTOR"/>
    <property type="match status" value="1"/>
</dbReference>
<dbReference type="InterPro" id="IPR037066">
    <property type="entry name" value="Plug_dom_sf"/>
</dbReference>
<evidence type="ECO:0000313" key="15">
    <source>
        <dbReference type="Proteomes" id="UP001597216"/>
    </source>
</evidence>
<keyword evidence="6 10" id="KW-0798">TonB box</keyword>
<sequence>MSDRVFTWSSRLLAGAAVAALSAGAALAADAPVDLEGVIVTAVRAPTPLADLPAPVSVITAGDIADRQAVSYPEVLERLPGVDFFGGPRVQGEMPSIRGATGRQIVAVIDGARQNASPGLSSPLFLEPFFLSRAEVLKGVSSAVYGGGGIGGALTFTTLDAGNLLSEGDQLGADLRAESQSANEGRRLLARAYGRQGAFDGFLGLTTGDWGPIRQGGGTTLRPGDGQAVSLLAKAGWQATDHLRAELSHLYYDMEDFQPNNPQADASFPYFQNNWATQRQTVLNLSGADSDGQKTLDLSVYVTRLETGADPNLKVTPVLTSTSTLTDTLGFSGADSWRFSTGPLGHRVTVGADGYRDQIESRTDGLPGTVSPDGKQTSLGGFLRDEITLTPWLSLTPAVRYDHFETELKSGASPTTSDDRMSPSLAVTVKPISGAMVYLSRGSGFRAPAVNELYQSLSTPTAFANFRPNPALKPEISEEWDAGARWSGDAPLSLGRLTLQGDYYKADVENLITVVVVGFYTNPVLGRRPIQQYQNVSKAEREGFELQAGLSQGAFSGQLAYSQIRVRDKLTGANLFAPPDKWTLSLAYAFSPSVDLRWSSMWVEAQDYDSTLLRRRPAYETHDLFVTWAPQGRTWRLDAGVTNLFDKRYAAYKQSTAYPNVYEQGRNFRLGVSRHF</sequence>
<dbReference type="InterPro" id="IPR012910">
    <property type="entry name" value="Plug_dom"/>
</dbReference>
<dbReference type="Gene3D" id="2.170.130.10">
    <property type="entry name" value="TonB-dependent receptor, plug domain"/>
    <property type="match status" value="1"/>
</dbReference>
<keyword evidence="14" id="KW-0675">Receptor</keyword>
<evidence type="ECO:0000256" key="5">
    <source>
        <dbReference type="ARBA" id="ARBA00022692"/>
    </source>
</evidence>
<dbReference type="Proteomes" id="UP001597216">
    <property type="component" value="Unassembled WGS sequence"/>
</dbReference>
<dbReference type="CDD" id="cd01347">
    <property type="entry name" value="ligand_gated_channel"/>
    <property type="match status" value="1"/>
</dbReference>